<feature type="compositionally biased region" description="Low complexity" evidence="1">
    <location>
        <begin position="83"/>
        <end position="96"/>
    </location>
</feature>
<reference evidence="2" key="1">
    <citation type="submission" date="2014-11" db="EMBL/GenBank/DDBJ databases">
        <authorList>
            <person name="Otto D Thomas"/>
            <person name="Naeem Raeece"/>
        </authorList>
    </citation>
    <scope>NUCLEOTIDE SEQUENCE</scope>
</reference>
<dbReference type="VEuPathDB" id="CryptoDB:Cvel_14689"/>
<dbReference type="AlphaFoldDB" id="A0A0G4F1A4"/>
<feature type="region of interest" description="Disordered" evidence="1">
    <location>
        <begin position="83"/>
        <end position="104"/>
    </location>
</feature>
<accession>A0A0G4F1A4</accession>
<name>A0A0G4F1A4_9ALVE</name>
<dbReference type="PhylomeDB" id="A0A0G4F1A4"/>
<dbReference type="EMBL" id="CDMZ01000060">
    <property type="protein sequence ID" value="CEM05669.1"/>
    <property type="molecule type" value="Genomic_DNA"/>
</dbReference>
<evidence type="ECO:0000313" key="2">
    <source>
        <dbReference type="EMBL" id="CEM05669.1"/>
    </source>
</evidence>
<evidence type="ECO:0000256" key="1">
    <source>
        <dbReference type="SAM" id="MobiDB-lite"/>
    </source>
</evidence>
<proteinExistence type="predicted"/>
<protein>
    <submittedName>
        <fullName evidence="2">Uncharacterized protein</fullName>
    </submittedName>
</protein>
<sequence length="359" mass="38882">MRTQPNPQGATLAEHAGWRDSASLPSSVDAALTLLQEQEAVAFIPLFGPNPMTESPSNTVMVPMLPIPAPLPPADLPAVHVMDPPLSSQPSQQPIPKSVPPATPPLTSPFPVTPAPLQPSTMVIGRSPKHSLLWVGEILGVLPSDRAAEGDVRYEVYAWGSHQRYVLSCRQWAPGYYSSGGGYVSYDKRASKRVAEIVELSHGQIAAAGFEMERSRGNRESCLSPSLCSHFTSGSDGCHFYEYPGAHLFNPSVASAVTFLASIDLSVRAATTHGPVSLKHLYPASRQLVCFADQKEDQGWIDREVYIRTPISEVPRNVPCVPLLRVHTEKLQDDGTCKFKTCTIINGKQVPREGLSVAT</sequence>
<gene>
    <name evidence="2" type="ORF">Cvel_14689</name>
</gene>
<organism evidence="2">
    <name type="scientific">Chromera velia CCMP2878</name>
    <dbReference type="NCBI Taxonomy" id="1169474"/>
    <lineage>
        <taxon>Eukaryota</taxon>
        <taxon>Sar</taxon>
        <taxon>Alveolata</taxon>
        <taxon>Colpodellida</taxon>
        <taxon>Chromeraceae</taxon>
        <taxon>Chromera</taxon>
    </lineage>
</organism>